<keyword evidence="1" id="KW-0472">Membrane</keyword>
<dbReference type="OrthoDB" id="156858at2"/>
<feature type="transmembrane region" description="Helical" evidence="1">
    <location>
        <begin position="139"/>
        <end position="157"/>
    </location>
</feature>
<feature type="transmembrane region" description="Helical" evidence="1">
    <location>
        <begin position="57"/>
        <end position="77"/>
    </location>
</feature>
<accession>A0A2V3PTH8</accession>
<proteinExistence type="predicted"/>
<comment type="caution">
    <text evidence="2">The sequence shown here is derived from an EMBL/GenBank/DDBJ whole genome shotgun (WGS) entry which is preliminary data.</text>
</comment>
<evidence type="ECO:0000313" key="2">
    <source>
        <dbReference type="EMBL" id="PXV62491.1"/>
    </source>
</evidence>
<dbReference type="Proteomes" id="UP000247973">
    <property type="component" value="Unassembled WGS sequence"/>
</dbReference>
<feature type="transmembrane region" description="Helical" evidence="1">
    <location>
        <begin position="12"/>
        <end position="37"/>
    </location>
</feature>
<sequence length="165" mass="18891">MKKLGSKGIKVLKILHLIFAMIWTSGAIAMVLITFLSKAQSVDELHMKYSILLVVDNWLIITGAMTSLVIGIVYGIFTNWGFFKHRWIIVKWIITVAQILFGTFAYHPALTQNLSLISELKEEVVYNAEFIANNRFMEISGFFQSGLLLFMIVISVFKPWKSKKR</sequence>
<keyword evidence="3" id="KW-1185">Reference proteome</keyword>
<name>A0A2V3PTH8_9BACT</name>
<dbReference type="RefSeq" id="WP_110311403.1">
    <property type="nucleotide sequence ID" value="NZ_QICL01000019.1"/>
</dbReference>
<evidence type="ECO:0000313" key="3">
    <source>
        <dbReference type="Proteomes" id="UP000247973"/>
    </source>
</evidence>
<gene>
    <name evidence="2" type="ORF">CLV62_11933</name>
</gene>
<dbReference type="EMBL" id="QICL01000019">
    <property type="protein sequence ID" value="PXV62491.1"/>
    <property type="molecule type" value="Genomic_DNA"/>
</dbReference>
<dbReference type="AlphaFoldDB" id="A0A2V3PTH8"/>
<reference evidence="2 3" key="1">
    <citation type="submission" date="2018-03" db="EMBL/GenBank/DDBJ databases">
        <title>Genomic Encyclopedia of Archaeal and Bacterial Type Strains, Phase II (KMG-II): from individual species to whole genera.</title>
        <authorList>
            <person name="Goeker M."/>
        </authorList>
    </citation>
    <scope>NUCLEOTIDE SEQUENCE [LARGE SCALE GENOMIC DNA]</scope>
    <source>
        <strain evidence="2 3">DSM 100214</strain>
    </source>
</reference>
<keyword evidence="1" id="KW-0812">Transmembrane</keyword>
<protein>
    <submittedName>
        <fullName evidence="2">Uncharacterized protein</fullName>
    </submittedName>
</protein>
<evidence type="ECO:0000256" key="1">
    <source>
        <dbReference type="SAM" id="Phobius"/>
    </source>
</evidence>
<feature type="transmembrane region" description="Helical" evidence="1">
    <location>
        <begin position="89"/>
        <end position="106"/>
    </location>
</feature>
<keyword evidence="1" id="KW-1133">Transmembrane helix</keyword>
<organism evidence="2 3">
    <name type="scientific">Dysgonomonas alginatilytica</name>
    <dbReference type="NCBI Taxonomy" id="1605892"/>
    <lineage>
        <taxon>Bacteria</taxon>
        <taxon>Pseudomonadati</taxon>
        <taxon>Bacteroidota</taxon>
        <taxon>Bacteroidia</taxon>
        <taxon>Bacteroidales</taxon>
        <taxon>Dysgonomonadaceae</taxon>
        <taxon>Dysgonomonas</taxon>
    </lineage>
</organism>